<sequence length="304" mass="35229">MQNANEWYELYEPEKPDELNQMRLKIRPIGWQKRRDLGKSKRKGPKTENMMEFRKILQEFQTAADANRKVGVNNDIQTYKVQLMDGQGKGDKGKKVRIELENKLRMSRDFSFQPESRSMSNRLRNTIEAAEAPTGAPWERSKFRGNDRNPNGPDERILTTPSGSGKGSDDYEQADRRGNASVMMTECHVMYPKWFQSYRATGQSTKSIEIRVGLDSKPGNEPCFRGGNEMADVAHEWSEGFEIQSKQPKLRPELRGNDRSSVGTIEIRMDRMVRKSRRSEVNLDPFIRTDPHYAEWFRKGFGRL</sequence>
<dbReference type="EMBL" id="JANVFU010000003">
    <property type="protein sequence ID" value="KAJ3747407.1"/>
    <property type="molecule type" value="Genomic_DNA"/>
</dbReference>
<name>A0A9W8P5G3_9AGAR</name>
<feature type="compositionally biased region" description="Basic and acidic residues" evidence="1">
    <location>
        <begin position="139"/>
        <end position="157"/>
    </location>
</feature>
<proteinExistence type="predicted"/>
<evidence type="ECO:0000313" key="2">
    <source>
        <dbReference type="EMBL" id="KAJ3747407.1"/>
    </source>
</evidence>
<accession>A0A9W8P5G3</accession>
<dbReference type="Proteomes" id="UP001142393">
    <property type="component" value="Unassembled WGS sequence"/>
</dbReference>
<dbReference type="AlphaFoldDB" id="A0A9W8P5G3"/>
<gene>
    <name evidence="2" type="ORF">DFH05DRAFT_1457777</name>
</gene>
<keyword evidence="3" id="KW-1185">Reference proteome</keyword>
<evidence type="ECO:0000256" key="1">
    <source>
        <dbReference type="SAM" id="MobiDB-lite"/>
    </source>
</evidence>
<evidence type="ECO:0000313" key="3">
    <source>
        <dbReference type="Proteomes" id="UP001142393"/>
    </source>
</evidence>
<organism evidence="2 3">
    <name type="scientific">Lentinula detonsa</name>
    <dbReference type="NCBI Taxonomy" id="2804962"/>
    <lineage>
        <taxon>Eukaryota</taxon>
        <taxon>Fungi</taxon>
        <taxon>Dikarya</taxon>
        <taxon>Basidiomycota</taxon>
        <taxon>Agaricomycotina</taxon>
        <taxon>Agaricomycetes</taxon>
        <taxon>Agaricomycetidae</taxon>
        <taxon>Agaricales</taxon>
        <taxon>Marasmiineae</taxon>
        <taxon>Omphalotaceae</taxon>
        <taxon>Lentinula</taxon>
    </lineage>
</organism>
<comment type="caution">
    <text evidence="2">The sequence shown here is derived from an EMBL/GenBank/DDBJ whole genome shotgun (WGS) entry which is preliminary data.</text>
</comment>
<protein>
    <submittedName>
        <fullName evidence="2">Uncharacterized protein</fullName>
    </submittedName>
</protein>
<reference evidence="2 3" key="1">
    <citation type="journal article" date="2023" name="Proc. Natl. Acad. Sci. U.S.A.">
        <title>A global phylogenomic analysis of the shiitake genus Lentinula.</title>
        <authorList>
            <person name="Sierra-Patev S."/>
            <person name="Min B."/>
            <person name="Naranjo-Ortiz M."/>
            <person name="Looney B."/>
            <person name="Konkel Z."/>
            <person name="Slot J.C."/>
            <person name="Sakamoto Y."/>
            <person name="Steenwyk J.L."/>
            <person name="Rokas A."/>
            <person name="Carro J."/>
            <person name="Camarero S."/>
            <person name="Ferreira P."/>
            <person name="Molpeceres G."/>
            <person name="Ruiz-Duenas F.J."/>
            <person name="Serrano A."/>
            <person name="Henrissat B."/>
            <person name="Drula E."/>
            <person name="Hughes K.W."/>
            <person name="Mata J.L."/>
            <person name="Ishikawa N.K."/>
            <person name="Vargas-Isla R."/>
            <person name="Ushijima S."/>
            <person name="Smith C.A."/>
            <person name="Donoghue J."/>
            <person name="Ahrendt S."/>
            <person name="Andreopoulos W."/>
            <person name="He G."/>
            <person name="LaButti K."/>
            <person name="Lipzen A."/>
            <person name="Ng V."/>
            <person name="Riley R."/>
            <person name="Sandor L."/>
            <person name="Barry K."/>
            <person name="Martinez A.T."/>
            <person name="Xiao Y."/>
            <person name="Gibbons J.G."/>
            <person name="Terashima K."/>
            <person name="Grigoriev I.V."/>
            <person name="Hibbett D."/>
        </authorList>
    </citation>
    <scope>NUCLEOTIDE SEQUENCE [LARGE SCALE GENOMIC DNA]</scope>
    <source>
        <strain evidence="2 3">TFB7810</strain>
    </source>
</reference>
<feature type="region of interest" description="Disordered" evidence="1">
    <location>
        <begin position="127"/>
        <end position="175"/>
    </location>
</feature>